<name>A0A2S2Q794_9HEMI</name>
<dbReference type="InterPro" id="IPR036188">
    <property type="entry name" value="FAD/NAD-bd_sf"/>
</dbReference>
<evidence type="ECO:0000259" key="4">
    <source>
        <dbReference type="PROSITE" id="PS00623"/>
    </source>
</evidence>
<feature type="transmembrane region" description="Helical" evidence="3">
    <location>
        <begin position="12"/>
        <end position="36"/>
    </location>
</feature>
<keyword evidence="3" id="KW-1133">Transmembrane helix</keyword>
<evidence type="ECO:0000256" key="3">
    <source>
        <dbReference type="SAM" id="Phobius"/>
    </source>
</evidence>
<dbReference type="OrthoDB" id="269227at2759"/>
<evidence type="ECO:0000256" key="2">
    <source>
        <dbReference type="RuleBase" id="RU003968"/>
    </source>
</evidence>
<keyword evidence="3" id="KW-0812">Transmembrane</keyword>
<gene>
    <name evidence="5" type="primary">Gld_8</name>
    <name evidence="5" type="ORF">g.164297</name>
</gene>
<dbReference type="EMBL" id="GGMS01004237">
    <property type="protein sequence ID" value="MBY73440.1"/>
    <property type="molecule type" value="Transcribed_RNA"/>
</dbReference>
<accession>A0A2S2Q794</accession>
<dbReference type="PROSITE" id="PS00623">
    <property type="entry name" value="GMC_OXRED_1"/>
    <property type="match status" value="1"/>
</dbReference>
<feature type="domain" description="Glucose-methanol-choline oxidoreductase N-terminal" evidence="4">
    <location>
        <begin position="136"/>
        <end position="159"/>
    </location>
</feature>
<dbReference type="Gene3D" id="3.50.50.60">
    <property type="entry name" value="FAD/NAD(P)-binding domain"/>
    <property type="match status" value="1"/>
</dbReference>
<dbReference type="Pfam" id="PF00732">
    <property type="entry name" value="GMC_oxred_N"/>
    <property type="match status" value="1"/>
</dbReference>
<protein>
    <submittedName>
        <fullName evidence="5">Glucose dehydrogenase</fullName>
    </submittedName>
</protein>
<reference evidence="5" key="1">
    <citation type="submission" date="2018-04" db="EMBL/GenBank/DDBJ databases">
        <title>Transcriptome assembly of Sipha flava.</title>
        <authorList>
            <person name="Scully E.D."/>
            <person name="Geib S.M."/>
            <person name="Palmer N.A."/>
            <person name="Koch K."/>
            <person name="Bradshaw J."/>
            <person name="Heng-Moss T."/>
            <person name="Sarath G."/>
        </authorList>
    </citation>
    <scope>NUCLEOTIDE SEQUENCE</scope>
</reference>
<dbReference type="AlphaFoldDB" id="A0A2S2Q794"/>
<keyword evidence="3" id="KW-0472">Membrane</keyword>
<dbReference type="PANTHER" id="PTHR11552:SF215">
    <property type="entry name" value="FI02019P"/>
    <property type="match status" value="1"/>
</dbReference>
<evidence type="ECO:0000313" key="5">
    <source>
        <dbReference type="EMBL" id="MBY73440.1"/>
    </source>
</evidence>
<dbReference type="SUPFAM" id="SSF51905">
    <property type="entry name" value="FAD/NAD(P)-binding domain"/>
    <property type="match status" value="1"/>
</dbReference>
<dbReference type="GO" id="GO:0016614">
    <property type="term" value="F:oxidoreductase activity, acting on CH-OH group of donors"/>
    <property type="evidence" value="ECO:0007669"/>
    <property type="project" value="InterPro"/>
</dbReference>
<proteinExistence type="inferred from homology"/>
<sequence length="253" mass="28318">MIFALIAAGSALKAGLTIVGTSVWMIPVLIAAMAYYRYDLYDPESRPFNQKILRREYDFIVIGGGSAGAVVASRLSEIGHWSVLLLEAGPDENELSDVPSLAAYLQLSRLDWQYKTEPTGKACLGLKNGQCNWPRGKVLGGSSVLNYMLYVRGNRHDYDGWRDMGNDGWGYSEILQYFTKSEDNRNPYLARPGSPYHRKGGLLTVQEAPWKSPLVLSFVEAGQEVTGYPNRDINGKYQTGFMVAQVIYKFNYF</sequence>
<dbReference type="InterPro" id="IPR012132">
    <property type="entry name" value="GMC_OxRdtase"/>
</dbReference>
<organism evidence="5">
    <name type="scientific">Sipha flava</name>
    <name type="common">yellow sugarcane aphid</name>
    <dbReference type="NCBI Taxonomy" id="143950"/>
    <lineage>
        <taxon>Eukaryota</taxon>
        <taxon>Metazoa</taxon>
        <taxon>Ecdysozoa</taxon>
        <taxon>Arthropoda</taxon>
        <taxon>Hexapoda</taxon>
        <taxon>Insecta</taxon>
        <taxon>Pterygota</taxon>
        <taxon>Neoptera</taxon>
        <taxon>Paraneoptera</taxon>
        <taxon>Hemiptera</taxon>
        <taxon>Sternorrhyncha</taxon>
        <taxon>Aphidomorpha</taxon>
        <taxon>Aphidoidea</taxon>
        <taxon>Aphididae</taxon>
        <taxon>Sipha</taxon>
    </lineage>
</organism>
<comment type="similarity">
    <text evidence="1 2">Belongs to the GMC oxidoreductase family.</text>
</comment>
<dbReference type="PANTHER" id="PTHR11552">
    <property type="entry name" value="GLUCOSE-METHANOL-CHOLINE GMC OXIDOREDUCTASE"/>
    <property type="match status" value="1"/>
</dbReference>
<dbReference type="Gene3D" id="3.30.560.10">
    <property type="entry name" value="Glucose Oxidase, domain 3"/>
    <property type="match status" value="1"/>
</dbReference>
<keyword evidence="2" id="KW-0285">Flavoprotein</keyword>
<keyword evidence="2" id="KW-0274">FAD</keyword>
<dbReference type="InterPro" id="IPR000172">
    <property type="entry name" value="GMC_OxRdtase_N"/>
</dbReference>
<evidence type="ECO:0000256" key="1">
    <source>
        <dbReference type="ARBA" id="ARBA00010790"/>
    </source>
</evidence>
<dbReference type="GO" id="GO:0050660">
    <property type="term" value="F:flavin adenine dinucleotide binding"/>
    <property type="evidence" value="ECO:0007669"/>
    <property type="project" value="InterPro"/>
</dbReference>